<proteinExistence type="inferred from homology"/>
<dbReference type="InterPro" id="IPR002068">
    <property type="entry name" value="A-crystallin/Hsp20_dom"/>
</dbReference>
<accession>A0AAJ0LYU1</accession>
<keyword evidence="1" id="KW-0346">Stress response</keyword>
<evidence type="ECO:0000256" key="4">
    <source>
        <dbReference type="SAM" id="MobiDB-lite"/>
    </source>
</evidence>
<gene>
    <name evidence="6" type="ORF">B0T15DRAFT_543678</name>
</gene>
<dbReference type="CDD" id="cd06464">
    <property type="entry name" value="ACD_sHsps-like"/>
    <property type="match status" value="1"/>
</dbReference>
<evidence type="ECO:0000256" key="2">
    <source>
        <dbReference type="PROSITE-ProRule" id="PRU00285"/>
    </source>
</evidence>
<evidence type="ECO:0000256" key="3">
    <source>
        <dbReference type="RuleBase" id="RU003616"/>
    </source>
</evidence>
<dbReference type="SUPFAM" id="SSF49764">
    <property type="entry name" value="HSP20-like chaperones"/>
    <property type="match status" value="1"/>
</dbReference>
<dbReference type="RefSeq" id="XP_062718484.1">
    <property type="nucleotide sequence ID" value="XM_062870012.1"/>
</dbReference>
<protein>
    <submittedName>
        <fullName evidence="6">HSP20-like chaperone</fullName>
    </submittedName>
</protein>
<dbReference type="PANTHER" id="PTHR11527">
    <property type="entry name" value="HEAT-SHOCK PROTEIN 20 FAMILY MEMBER"/>
    <property type="match status" value="1"/>
</dbReference>
<feature type="region of interest" description="Disordered" evidence="4">
    <location>
        <begin position="34"/>
        <end position="54"/>
    </location>
</feature>
<evidence type="ECO:0000313" key="6">
    <source>
        <dbReference type="EMBL" id="KAK3302704.1"/>
    </source>
</evidence>
<dbReference type="Pfam" id="PF00011">
    <property type="entry name" value="HSP20"/>
    <property type="match status" value="1"/>
</dbReference>
<dbReference type="AlphaFoldDB" id="A0AAJ0LYU1"/>
<dbReference type="InterPro" id="IPR031107">
    <property type="entry name" value="Small_HSP"/>
</dbReference>
<comment type="caution">
    <text evidence="6">The sequence shown here is derived from an EMBL/GenBank/DDBJ whole genome shotgun (WGS) entry which is preliminary data.</text>
</comment>
<feature type="region of interest" description="Disordered" evidence="4">
    <location>
        <begin position="97"/>
        <end position="165"/>
    </location>
</feature>
<dbReference type="InterPro" id="IPR008978">
    <property type="entry name" value="HSP20-like_chaperone"/>
</dbReference>
<evidence type="ECO:0000256" key="1">
    <source>
        <dbReference type="ARBA" id="ARBA00023016"/>
    </source>
</evidence>
<name>A0AAJ0LYU1_9PEZI</name>
<dbReference type="Proteomes" id="UP001273166">
    <property type="component" value="Unassembled WGS sequence"/>
</dbReference>
<evidence type="ECO:0000259" key="5">
    <source>
        <dbReference type="PROSITE" id="PS01031"/>
    </source>
</evidence>
<reference evidence="6" key="1">
    <citation type="journal article" date="2023" name="Mol. Phylogenet. Evol.">
        <title>Genome-scale phylogeny and comparative genomics of the fungal order Sordariales.</title>
        <authorList>
            <person name="Hensen N."/>
            <person name="Bonometti L."/>
            <person name="Westerberg I."/>
            <person name="Brannstrom I.O."/>
            <person name="Guillou S."/>
            <person name="Cros-Aarteil S."/>
            <person name="Calhoun S."/>
            <person name="Haridas S."/>
            <person name="Kuo A."/>
            <person name="Mondo S."/>
            <person name="Pangilinan J."/>
            <person name="Riley R."/>
            <person name="LaButti K."/>
            <person name="Andreopoulos B."/>
            <person name="Lipzen A."/>
            <person name="Chen C."/>
            <person name="Yan M."/>
            <person name="Daum C."/>
            <person name="Ng V."/>
            <person name="Clum A."/>
            <person name="Steindorff A."/>
            <person name="Ohm R.A."/>
            <person name="Martin F."/>
            <person name="Silar P."/>
            <person name="Natvig D.O."/>
            <person name="Lalanne C."/>
            <person name="Gautier V."/>
            <person name="Ament-Velasquez S.L."/>
            <person name="Kruys A."/>
            <person name="Hutchinson M.I."/>
            <person name="Powell A.J."/>
            <person name="Barry K."/>
            <person name="Miller A.N."/>
            <person name="Grigoriev I.V."/>
            <person name="Debuchy R."/>
            <person name="Gladieux P."/>
            <person name="Hiltunen Thoren M."/>
            <person name="Johannesson H."/>
        </authorList>
    </citation>
    <scope>NUCLEOTIDE SEQUENCE</scope>
    <source>
        <strain evidence="6">CBS 333.67</strain>
    </source>
</reference>
<dbReference type="GeneID" id="87888841"/>
<feature type="compositionally biased region" description="Low complexity" evidence="4">
    <location>
        <begin position="103"/>
        <end position="116"/>
    </location>
</feature>
<keyword evidence="7" id="KW-1185">Reference proteome</keyword>
<organism evidence="6 7">
    <name type="scientific">Chaetomium strumarium</name>
    <dbReference type="NCBI Taxonomy" id="1170767"/>
    <lineage>
        <taxon>Eukaryota</taxon>
        <taxon>Fungi</taxon>
        <taxon>Dikarya</taxon>
        <taxon>Ascomycota</taxon>
        <taxon>Pezizomycotina</taxon>
        <taxon>Sordariomycetes</taxon>
        <taxon>Sordariomycetidae</taxon>
        <taxon>Sordariales</taxon>
        <taxon>Chaetomiaceae</taxon>
        <taxon>Chaetomium</taxon>
    </lineage>
</organism>
<comment type="similarity">
    <text evidence="2 3">Belongs to the small heat shock protein (HSP20) family.</text>
</comment>
<reference evidence="6" key="2">
    <citation type="submission" date="2023-06" db="EMBL/GenBank/DDBJ databases">
        <authorList>
            <consortium name="Lawrence Berkeley National Laboratory"/>
            <person name="Mondo S.J."/>
            <person name="Hensen N."/>
            <person name="Bonometti L."/>
            <person name="Westerberg I."/>
            <person name="Brannstrom I.O."/>
            <person name="Guillou S."/>
            <person name="Cros-Aarteil S."/>
            <person name="Calhoun S."/>
            <person name="Haridas S."/>
            <person name="Kuo A."/>
            <person name="Pangilinan J."/>
            <person name="Riley R."/>
            <person name="Labutti K."/>
            <person name="Andreopoulos B."/>
            <person name="Lipzen A."/>
            <person name="Chen C."/>
            <person name="Yanf M."/>
            <person name="Daum C."/>
            <person name="Ng V."/>
            <person name="Clum A."/>
            <person name="Steindorff A."/>
            <person name="Ohm R."/>
            <person name="Martin F."/>
            <person name="Silar P."/>
            <person name="Natvig D."/>
            <person name="Lalanne C."/>
            <person name="Gautier V."/>
            <person name="Ament-Velasquez S.L."/>
            <person name="Kruys A."/>
            <person name="Hutchinson M.I."/>
            <person name="Powell A.J."/>
            <person name="Barry K."/>
            <person name="Miller A.N."/>
            <person name="Grigoriev I.V."/>
            <person name="Debuchy R."/>
            <person name="Gladieux P."/>
            <person name="Thoren M.H."/>
            <person name="Johannesson H."/>
        </authorList>
    </citation>
    <scope>NUCLEOTIDE SEQUENCE</scope>
    <source>
        <strain evidence="6">CBS 333.67</strain>
    </source>
</reference>
<dbReference type="Gene3D" id="2.60.40.790">
    <property type="match status" value="1"/>
</dbReference>
<sequence length="232" mass="25951">MMSLFPSSYCAPADSGFAPLFRLLEDYDNYSRDVQTTRPQQPKHARRQPATFHPKFDVRETENAYELHGELPGLERENVSIEFSDVQTLVIRGRVERSYGPDSSSNNNKANNNNNNTGTAEAEKPQTRRNSHQATVEDDPEESSTRASTPAITPEVEPAKPVSRSEVIKPAQDEATSTKYWLWERSVGEFSRSFSFPARVDHDGVAASLNNGILSVTVPKSKKPVTRRIEIA</sequence>
<dbReference type="EMBL" id="JAUDZG010000007">
    <property type="protein sequence ID" value="KAK3302704.1"/>
    <property type="molecule type" value="Genomic_DNA"/>
</dbReference>
<evidence type="ECO:0000313" key="7">
    <source>
        <dbReference type="Proteomes" id="UP001273166"/>
    </source>
</evidence>
<feature type="domain" description="SHSP" evidence="5">
    <location>
        <begin position="47"/>
        <end position="232"/>
    </location>
</feature>
<dbReference type="PROSITE" id="PS01031">
    <property type="entry name" value="SHSP"/>
    <property type="match status" value="1"/>
</dbReference>